<organism evidence="2 3">
    <name type="scientific">Bacillus mesophilum</name>
    <dbReference type="NCBI Taxonomy" id="1071718"/>
    <lineage>
        <taxon>Bacteria</taxon>
        <taxon>Bacillati</taxon>
        <taxon>Bacillota</taxon>
        <taxon>Bacilli</taxon>
        <taxon>Bacillales</taxon>
        <taxon>Bacillaceae</taxon>
        <taxon>Bacillus</taxon>
    </lineage>
</organism>
<gene>
    <name evidence="2" type="ORF">F7732_01005</name>
</gene>
<accession>A0A7V7RPK3</accession>
<name>A0A7V7RPK3_9BACI</name>
<feature type="signal peptide" evidence="1">
    <location>
        <begin position="1"/>
        <end position="21"/>
    </location>
</feature>
<protein>
    <submittedName>
        <fullName evidence="2">Uncharacterized protein</fullName>
    </submittedName>
</protein>
<keyword evidence="1" id="KW-0732">Signal</keyword>
<dbReference type="RefSeq" id="WP_151571861.1">
    <property type="nucleotide sequence ID" value="NZ_WBOT01000001.1"/>
</dbReference>
<evidence type="ECO:0000313" key="3">
    <source>
        <dbReference type="Proteomes" id="UP000441354"/>
    </source>
</evidence>
<dbReference type="EMBL" id="WBOT01000001">
    <property type="protein sequence ID" value="KAB2335179.1"/>
    <property type="molecule type" value="Genomic_DNA"/>
</dbReference>
<dbReference type="Proteomes" id="UP000441354">
    <property type="component" value="Unassembled WGS sequence"/>
</dbReference>
<dbReference type="AlphaFoldDB" id="A0A7V7RPK3"/>
<feature type="chain" id="PRO_5031081191" evidence="1">
    <location>
        <begin position="22"/>
        <end position="74"/>
    </location>
</feature>
<reference evidence="2 3" key="1">
    <citation type="journal article" date="2014" name="Arch. Microbiol.">
        <title>Bacillus mesophilum sp. nov., strain IITR-54T, a novel 4-chlorobiphenyl dechlorinating bacterium.</title>
        <authorList>
            <person name="Manickam N."/>
            <person name="Singh N.K."/>
            <person name="Bajaj A."/>
            <person name="Kumar R.M."/>
            <person name="Kaur G."/>
            <person name="Kaur N."/>
            <person name="Bala M."/>
            <person name="Kumar A."/>
            <person name="Mayilraj S."/>
        </authorList>
    </citation>
    <scope>NUCLEOTIDE SEQUENCE [LARGE SCALE GENOMIC DNA]</scope>
    <source>
        <strain evidence="2 3">IITR-54</strain>
    </source>
</reference>
<evidence type="ECO:0000313" key="2">
    <source>
        <dbReference type="EMBL" id="KAB2335179.1"/>
    </source>
</evidence>
<sequence length="74" mass="8513">MKKRLLCLLLILFAFTPTIQAENLAKDAEGPDVIKPDAERICWYCTEYEYFGGNGIPYGKRCIDGYWSPICLEF</sequence>
<proteinExistence type="predicted"/>
<keyword evidence="3" id="KW-1185">Reference proteome</keyword>
<evidence type="ECO:0000256" key="1">
    <source>
        <dbReference type="SAM" id="SignalP"/>
    </source>
</evidence>
<comment type="caution">
    <text evidence="2">The sequence shown here is derived from an EMBL/GenBank/DDBJ whole genome shotgun (WGS) entry which is preliminary data.</text>
</comment>
<dbReference type="OrthoDB" id="2913364at2"/>